<reference evidence="3" key="1">
    <citation type="submission" date="2015-02" db="EMBL/GenBank/DDBJ databases">
        <title>Genome sequencing for Strongylocentrotus purpuratus.</title>
        <authorList>
            <person name="Murali S."/>
            <person name="Liu Y."/>
            <person name="Vee V."/>
            <person name="English A."/>
            <person name="Wang M."/>
            <person name="Skinner E."/>
            <person name="Han Y."/>
            <person name="Muzny D.M."/>
            <person name="Worley K.C."/>
            <person name="Gibbs R.A."/>
        </authorList>
    </citation>
    <scope>NUCLEOTIDE SEQUENCE</scope>
</reference>
<dbReference type="KEGG" id="spu:105440661"/>
<feature type="region of interest" description="Disordered" evidence="1">
    <location>
        <begin position="20"/>
        <end position="64"/>
    </location>
</feature>
<organism evidence="2 3">
    <name type="scientific">Strongylocentrotus purpuratus</name>
    <name type="common">Purple sea urchin</name>
    <dbReference type="NCBI Taxonomy" id="7668"/>
    <lineage>
        <taxon>Eukaryota</taxon>
        <taxon>Metazoa</taxon>
        <taxon>Echinodermata</taxon>
        <taxon>Eleutherozoa</taxon>
        <taxon>Echinozoa</taxon>
        <taxon>Echinoidea</taxon>
        <taxon>Euechinoidea</taxon>
        <taxon>Echinacea</taxon>
        <taxon>Camarodonta</taxon>
        <taxon>Echinidea</taxon>
        <taxon>Strongylocentrotidae</taxon>
        <taxon>Strongylocentrotus</taxon>
    </lineage>
</organism>
<reference evidence="2" key="2">
    <citation type="submission" date="2021-01" db="UniProtKB">
        <authorList>
            <consortium name="EnsemblMetazoa"/>
        </authorList>
    </citation>
    <scope>IDENTIFICATION</scope>
</reference>
<accession>A0A7M7HN88</accession>
<feature type="region of interest" description="Disordered" evidence="1">
    <location>
        <begin position="86"/>
        <end position="140"/>
    </location>
</feature>
<evidence type="ECO:0000313" key="2">
    <source>
        <dbReference type="EnsemblMetazoa" id="XP_011669425"/>
    </source>
</evidence>
<dbReference type="OrthoDB" id="10350868at2759"/>
<dbReference type="InParanoid" id="A0A7M7HN88"/>
<protein>
    <submittedName>
        <fullName evidence="2">Uncharacterized protein</fullName>
    </submittedName>
</protein>
<dbReference type="RefSeq" id="XP_011669425.1">
    <property type="nucleotide sequence ID" value="XM_011671123.2"/>
</dbReference>
<dbReference type="Proteomes" id="UP000007110">
    <property type="component" value="Unassembled WGS sequence"/>
</dbReference>
<dbReference type="OMA" id="FQLVPCS"/>
<evidence type="ECO:0000313" key="3">
    <source>
        <dbReference type="Proteomes" id="UP000007110"/>
    </source>
</evidence>
<sequence>MTGISQSPFQLVPCSPCIGRDLTKHSQAVPSTPDTTDRNPQESPLVDLASRGVPGTPVPQSTVHAQISQATPSMDSGEQIVPRVTTPISGGFRIPTFRTPQERSKPSLRRANQRRRIENLNRSPPRTREIDLFNGEDIFE</sequence>
<name>A0A7M7HN88_STRPU</name>
<dbReference type="GeneID" id="105440661"/>
<dbReference type="EnsemblMetazoa" id="XM_011671123">
    <property type="protein sequence ID" value="XP_011669425"/>
    <property type="gene ID" value="LOC105440661"/>
</dbReference>
<dbReference type="AlphaFoldDB" id="A0A7M7HN88"/>
<keyword evidence="3" id="KW-1185">Reference proteome</keyword>
<proteinExistence type="predicted"/>
<feature type="compositionally biased region" description="Polar residues" evidence="1">
    <location>
        <begin position="25"/>
        <end position="34"/>
    </location>
</feature>
<evidence type="ECO:0000256" key="1">
    <source>
        <dbReference type="SAM" id="MobiDB-lite"/>
    </source>
</evidence>